<dbReference type="EMBL" id="JNBR01002556">
    <property type="protein sequence ID" value="OQR82200.1"/>
    <property type="molecule type" value="Genomic_DNA"/>
</dbReference>
<reference evidence="1 2" key="1">
    <citation type="journal article" date="2014" name="Genome Biol. Evol.">
        <title>The secreted proteins of Achlya hypogyna and Thraustotheca clavata identify the ancestral oomycete secretome and reveal gene acquisitions by horizontal gene transfer.</title>
        <authorList>
            <person name="Misner I."/>
            <person name="Blouin N."/>
            <person name="Leonard G."/>
            <person name="Richards T.A."/>
            <person name="Lane C.E."/>
        </authorList>
    </citation>
    <scope>NUCLEOTIDE SEQUENCE [LARGE SCALE GENOMIC DNA]</scope>
    <source>
        <strain evidence="1 2">ATCC 48635</strain>
    </source>
</reference>
<comment type="caution">
    <text evidence="1">The sequence shown here is derived from an EMBL/GenBank/DDBJ whole genome shotgun (WGS) entry which is preliminary data.</text>
</comment>
<proteinExistence type="predicted"/>
<sequence>MPRRSGQRTGALSPGVVTKTSQLTLHDKMTMLEYYDANNRNQSATARYFRGHGFPQLAQGTVSRIVRDEQLLRTLAKSPDKLTTIKSPDTRHPLFDKALSFWEFKAIYCKMLLPTIIDDLHEGNIGSNPFKINQKAVMSLAILAWEAVREKTVVKC</sequence>
<dbReference type="AlphaFoldDB" id="A0A1V9Y8Y8"/>
<protein>
    <submittedName>
        <fullName evidence="1">Uncharacterized protein</fullName>
    </submittedName>
</protein>
<accession>A0A1V9Y8Y8</accession>
<name>A0A1V9Y8Y8_ACHHY</name>
<dbReference type="Gene3D" id="1.10.10.60">
    <property type="entry name" value="Homeodomain-like"/>
    <property type="match status" value="1"/>
</dbReference>
<dbReference type="OrthoDB" id="167842at2759"/>
<keyword evidence="2" id="KW-1185">Reference proteome</keyword>
<organism evidence="1 2">
    <name type="scientific">Achlya hypogyna</name>
    <name type="common">Oomycete</name>
    <name type="synonym">Protoachlya hypogyna</name>
    <dbReference type="NCBI Taxonomy" id="1202772"/>
    <lineage>
        <taxon>Eukaryota</taxon>
        <taxon>Sar</taxon>
        <taxon>Stramenopiles</taxon>
        <taxon>Oomycota</taxon>
        <taxon>Saprolegniomycetes</taxon>
        <taxon>Saprolegniales</taxon>
        <taxon>Achlyaceae</taxon>
        <taxon>Achlya</taxon>
    </lineage>
</organism>
<evidence type="ECO:0000313" key="1">
    <source>
        <dbReference type="EMBL" id="OQR82200.1"/>
    </source>
</evidence>
<gene>
    <name evidence="1" type="ORF">ACHHYP_16355</name>
</gene>
<evidence type="ECO:0000313" key="2">
    <source>
        <dbReference type="Proteomes" id="UP000243579"/>
    </source>
</evidence>
<dbReference type="Proteomes" id="UP000243579">
    <property type="component" value="Unassembled WGS sequence"/>
</dbReference>